<dbReference type="RefSeq" id="WP_151673865.1">
    <property type="nucleotide sequence ID" value="NZ_BKCG01000003.1"/>
</dbReference>
<proteinExistence type="predicted"/>
<dbReference type="Pfam" id="PF02581">
    <property type="entry name" value="TMP-TENI"/>
    <property type="match status" value="1"/>
</dbReference>
<accession>A0A5J4IPE2</accession>
<dbReference type="EMBL" id="BKCG01000003">
    <property type="protein sequence ID" value="GER59509.1"/>
    <property type="molecule type" value="Genomic_DNA"/>
</dbReference>
<feature type="domain" description="Thiamine phosphate synthase/TenI" evidence="1">
    <location>
        <begin position="3"/>
        <end position="175"/>
    </location>
</feature>
<evidence type="ECO:0000259" key="1">
    <source>
        <dbReference type="Pfam" id="PF02581"/>
    </source>
</evidence>
<dbReference type="AlphaFoldDB" id="A0A5J4IPE2"/>
<dbReference type="CDD" id="cd00564">
    <property type="entry name" value="TMP_TenI"/>
    <property type="match status" value="1"/>
</dbReference>
<dbReference type="InterPro" id="IPR013785">
    <property type="entry name" value="Aldolase_TIM"/>
</dbReference>
<comment type="caution">
    <text evidence="2">The sequence shown here is derived from an EMBL/GenBank/DDBJ whole genome shotgun (WGS) entry which is preliminary data.</text>
</comment>
<dbReference type="Gene3D" id="3.20.20.70">
    <property type="entry name" value="Aldolase class I"/>
    <property type="match status" value="1"/>
</dbReference>
<dbReference type="OrthoDB" id="194683at2"/>
<dbReference type="SUPFAM" id="SSF51391">
    <property type="entry name" value="Thiamin phosphate synthase"/>
    <property type="match status" value="1"/>
</dbReference>
<sequence>MIVLIAPENDIPNEIELLNALFKEGLMFYHLRKPSKNYQEHCAYLNEIEATYHNRIVVHYHHELINKYPLKGIHFQEQKRRDYIDNPGRYFKGLEMFGKTISSSFHEPEELESCEFEFDYHLLSPVFSSISKEGYEGRGFDVNHIDKLIVGMGGINAKTLAETIPLGFKGIGVLGGVWNTENPVESFVALKNQYTELQLKNHPLL</sequence>
<dbReference type="InterPro" id="IPR036206">
    <property type="entry name" value="ThiamineP_synth_sf"/>
</dbReference>
<dbReference type="InterPro" id="IPR022998">
    <property type="entry name" value="ThiamineP_synth_TenI"/>
</dbReference>
<dbReference type="GO" id="GO:0009228">
    <property type="term" value="P:thiamine biosynthetic process"/>
    <property type="evidence" value="ECO:0007669"/>
    <property type="project" value="UniProtKB-KW"/>
</dbReference>
<dbReference type="Proteomes" id="UP000326509">
    <property type="component" value="Unassembled WGS sequence"/>
</dbReference>
<name>A0A5J4IPE2_9FLAO</name>
<gene>
    <name evidence="2" type="ORF">ULMA_16170</name>
</gene>
<reference evidence="2 3" key="1">
    <citation type="submission" date="2019-08" db="EMBL/GenBank/DDBJ databases">
        <title>Draft genome sequence of Ulvibacter marinus type strain NBRC 109484.</title>
        <authorList>
            <person name="Kawano K."/>
            <person name="Ushijima N."/>
            <person name="Kihara M."/>
            <person name="Itoh H."/>
        </authorList>
    </citation>
    <scope>NUCLEOTIDE SEQUENCE [LARGE SCALE GENOMIC DNA]</scope>
    <source>
        <strain evidence="2 3">NBRC 109484</strain>
    </source>
</reference>
<keyword evidence="3" id="KW-1185">Reference proteome</keyword>
<evidence type="ECO:0000313" key="2">
    <source>
        <dbReference type="EMBL" id="GER59509.1"/>
    </source>
</evidence>
<protein>
    <submittedName>
        <fullName evidence="2">Thiamine phosphate synthase</fullName>
    </submittedName>
</protein>
<organism evidence="2 3">
    <name type="scientific">Patiriisocius marinus</name>
    <dbReference type="NCBI Taxonomy" id="1397112"/>
    <lineage>
        <taxon>Bacteria</taxon>
        <taxon>Pseudomonadati</taxon>
        <taxon>Bacteroidota</taxon>
        <taxon>Flavobacteriia</taxon>
        <taxon>Flavobacteriales</taxon>
        <taxon>Flavobacteriaceae</taxon>
        <taxon>Patiriisocius</taxon>
    </lineage>
</organism>
<evidence type="ECO:0000313" key="3">
    <source>
        <dbReference type="Proteomes" id="UP000326509"/>
    </source>
</evidence>